<keyword evidence="2" id="KW-1185">Reference proteome</keyword>
<reference evidence="1 2" key="1">
    <citation type="journal article" date="2021" name="Environ. Microbiol.">
        <title>New insights into the diversity and evolution of the archaeal mobilome from three complete genomes of Saccharolobus shibatae.</title>
        <authorList>
            <person name="Medvedeva S."/>
            <person name="Brandt D."/>
            <person name="Cvirkaite-Krupovic V."/>
            <person name="Liu Y."/>
            <person name="Severinov K."/>
            <person name="Ishino S."/>
            <person name="Ishino Y."/>
            <person name="Prangishvili D."/>
            <person name="Kalinowski J."/>
            <person name="Krupovic M."/>
        </authorList>
    </citation>
    <scope>NUCLEOTIDE SEQUENCE [LARGE SCALE GENOMIC DNA]</scope>
    <source>
        <strain evidence="1 2">S38A</strain>
    </source>
</reference>
<dbReference type="EMBL" id="CP077713">
    <property type="protein sequence ID" value="QXJ35225.1"/>
    <property type="molecule type" value="Genomic_DNA"/>
</dbReference>
<dbReference type="AlphaFoldDB" id="A0A8F5C1J3"/>
<protein>
    <submittedName>
        <fullName evidence="1">Uncharacterized protein</fullName>
    </submittedName>
</protein>
<accession>A0A8F5C1J3</accession>
<dbReference type="Gene3D" id="3.60.15.10">
    <property type="entry name" value="Ribonuclease Z/Hydroxyacylglutathione hydrolase-like"/>
    <property type="match status" value="1"/>
</dbReference>
<dbReference type="InterPro" id="IPR036866">
    <property type="entry name" value="RibonucZ/Hydroxyglut_hydro"/>
</dbReference>
<dbReference type="Proteomes" id="UP000694036">
    <property type="component" value="Chromosome"/>
</dbReference>
<name>A0A8F5C1J3_9CREN</name>
<proteinExistence type="predicted"/>
<evidence type="ECO:0000313" key="1">
    <source>
        <dbReference type="EMBL" id="QXJ35225.1"/>
    </source>
</evidence>
<sequence>MFVSKEEGIEAEHLSDDIVLIINTSKGLVILTGCGHSHILNIINYTKEIG</sequence>
<gene>
    <name evidence="1" type="ORF">J5U22_01772</name>
</gene>
<organism evidence="1 2">
    <name type="scientific">Saccharolobus shibatae</name>
    <dbReference type="NCBI Taxonomy" id="2286"/>
    <lineage>
        <taxon>Archaea</taxon>
        <taxon>Thermoproteota</taxon>
        <taxon>Thermoprotei</taxon>
        <taxon>Sulfolobales</taxon>
        <taxon>Sulfolobaceae</taxon>
        <taxon>Saccharolobus</taxon>
    </lineage>
</organism>
<evidence type="ECO:0000313" key="2">
    <source>
        <dbReference type="Proteomes" id="UP000694036"/>
    </source>
</evidence>